<accession>A0ABY6KB97</accession>
<protein>
    <recommendedName>
        <fullName evidence="2">DUF7041 domain-containing protein</fullName>
    </recommendedName>
</protein>
<evidence type="ECO:0000259" key="2">
    <source>
        <dbReference type="Pfam" id="PF23055"/>
    </source>
</evidence>
<name>A0ABY6KB97_9ARAC</name>
<dbReference type="PANTHER" id="PTHR33327:SF3">
    <property type="entry name" value="RNA-DIRECTED DNA POLYMERASE"/>
    <property type="match status" value="1"/>
</dbReference>
<dbReference type="PANTHER" id="PTHR33327">
    <property type="entry name" value="ENDONUCLEASE"/>
    <property type="match status" value="1"/>
</dbReference>
<feature type="domain" description="DUF7041" evidence="2">
    <location>
        <begin position="79"/>
        <end position="159"/>
    </location>
</feature>
<dbReference type="InterPro" id="IPR055469">
    <property type="entry name" value="DUF7041"/>
</dbReference>
<keyword evidence="4" id="KW-1185">Reference proteome</keyword>
<evidence type="ECO:0000313" key="3">
    <source>
        <dbReference type="EMBL" id="UYV65506.1"/>
    </source>
</evidence>
<evidence type="ECO:0000313" key="4">
    <source>
        <dbReference type="Proteomes" id="UP001235939"/>
    </source>
</evidence>
<reference evidence="3 4" key="1">
    <citation type="submission" date="2022-01" db="EMBL/GenBank/DDBJ databases">
        <title>A chromosomal length assembly of Cordylochernes scorpioides.</title>
        <authorList>
            <person name="Zeh D."/>
            <person name="Zeh J."/>
        </authorList>
    </citation>
    <scope>NUCLEOTIDE SEQUENCE [LARGE SCALE GENOMIC DNA]</scope>
    <source>
        <strain evidence="3">IN4F17</strain>
        <tissue evidence="3">Whole Body</tissue>
    </source>
</reference>
<dbReference type="Proteomes" id="UP001235939">
    <property type="component" value="Chromosome 03"/>
</dbReference>
<feature type="region of interest" description="Disordered" evidence="1">
    <location>
        <begin position="1"/>
        <end position="37"/>
    </location>
</feature>
<gene>
    <name evidence="3" type="ORF">LAZ67_3004543</name>
</gene>
<dbReference type="EMBL" id="CP092865">
    <property type="protein sequence ID" value="UYV65506.1"/>
    <property type="molecule type" value="Genomic_DNA"/>
</dbReference>
<evidence type="ECO:0000256" key="1">
    <source>
        <dbReference type="SAM" id="MobiDB-lite"/>
    </source>
</evidence>
<sequence>MEQAVSLRPKPQPQILQNGKRPPRDHGFAPYDPMESSKYVKEDRKQQLFVFLEKMDDKKEHARIEAESTQEINKVSIKIPPFWTDKPEIWFYQVEAQFNINAITSEETEFNYLIAQLEPKYIENVWDIITLDSKFKYTESKTRLLNIFKDSESVRIKNLSQE</sequence>
<dbReference type="Pfam" id="PF23055">
    <property type="entry name" value="DUF7041"/>
    <property type="match status" value="1"/>
</dbReference>
<organism evidence="3 4">
    <name type="scientific">Cordylochernes scorpioides</name>
    <dbReference type="NCBI Taxonomy" id="51811"/>
    <lineage>
        <taxon>Eukaryota</taxon>
        <taxon>Metazoa</taxon>
        <taxon>Ecdysozoa</taxon>
        <taxon>Arthropoda</taxon>
        <taxon>Chelicerata</taxon>
        <taxon>Arachnida</taxon>
        <taxon>Pseudoscorpiones</taxon>
        <taxon>Cheliferoidea</taxon>
        <taxon>Chernetidae</taxon>
        <taxon>Cordylochernes</taxon>
    </lineage>
</organism>
<proteinExistence type="predicted"/>